<organism evidence="1 2">
    <name type="scientific">Sphaerobolus stellatus (strain SS14)</name>
    <dbReference type="NCBI Taxonomy" id="990650"/>
    <lineage>
        <taxon>Eukaryota</taxon>
        <taxon>Fungi</taxon>
        <taxon>Dikarya</taxon>
        <taxon>Basidiomycota</taxon>
        <taxon>Agaricomycotina</taxon>
        <taxon>Agaricomycetes</taxon>
        <taxon>Phallomycetidae</taxon>
        <taxon>Geastrales</taxon>
        <taxon>Sphaerobolaceae</taxon>
        <taxon>Sphaerobolus</taxon>
    </lineage>
</organism>
<gene>
    <name evidence="1" type="ORF">M422DRAFT_269248</name>
</gene>
<dbReference type="AlphaFoldDB" id="A0A0C9UWC5"/>
<sequence>MPGGRPVKYNTLADARDACLVSKKTYQMRNLEDERLNARVRTRLLTAIQRREASPPKLPALFTSPNITVDVPPEATLSVASISLDLGISQTQTLDNIFPKFRSITPSTDCMQALSEVWQLLFNGPMPSDMNGFLQERASVLVARCPRPSDLDATRDFRAGLEQEHQGLLVCLDRVVQLYREIQRRGREPANYCRERYSGRLEKLWLAQDVVNSLQSQTEEFIKYLDGAGLDSYIADFKGSRLGWHSAE</sequence>
<dbReference type="HOGENOM" id="CLU_1129687_0_0_1"/>
<evidence type="ECO:0000313" key="2">
    <source>
        <dbReference type="Proteomes" id="UP000054279"/>
    </source>
</evidence>
<keyword evidence="2" id="KW-1185">Reference proteome</keyword>
<proteinExistence type="predicted"/>
<dbReference type="EMBL" id="KN837284">
    <property type="protein sequence ID" value="KIJ29410.1"/>
    <property type="molecule type" value="Genomic_DNA"/>
</dbReference>
<dbReference type="Proteomes" id="UP000054279">
    <property type="component" value="Unassembled WGS sequence"/>
</dbReference>
<protein>
    <submittedName>
        <fullName evidence="1">Uncharacterized protein</fullName>
    </submittedName>
</protein>
<evidence type="ECO:0000313" key="1">
    <source>
        <dbReference type="EMBL" id="KIJ29410.1"/>
    </source>
</evidence>
<accession>A0A0C9UWC5</accession>
<name>A0A0C9UWC5_SPHS4</name>
<reference evidence="1 2" key="1">
    <citation type="submission" date="2014-06" db="EMBL/GenBank/DDBJ databases">
        <title>Evolutionary Origins and Diversification of the Mycorrhizal Mutualists.</title>
        <authorList>
            <consortium name="DOE Joint Genome Institute"/>
            <consortium name="Mycorrhizal Genomics Consortium"/>
            <person name="Kohler A."/>
            <person name="Kuo A."/>
            <person name="Nagy L.G."/>
            <person name="Floudas D."/>
            <person name="Copeland A."/>
            <person name="Barry K.W."/>
            <person name="Cichocki N."/>
            <person name="Veneault-Fourrey C."/>
            <person name="LaButti K."/>
            <person name="Lindquist E.A."/>
            <person name="Lipzen A."/>
            <person name="Lundell T."/>
            <person name="Morin E."/>
            <person name="Murat C."/>
            <person name="Riley R."/>
            <person name="Ohm R."/>
            <person name="Sun H."/>
            <person name="Tunlid A."/>
            <person name="Henrissat B."/>
            <person name="Grigoriev I.V."/>
            <person name="Hibbett D.S."/>
            <person name="Martin F."/>
        </authorList>
    </citation>
    <scope>NUCLEOTIDE SEQUENCE [LARGE SCALE GENOMIC DNA]</scope>
    <source>
        <strain evidence="1 2">SS14</strain>
    </source>
</reference>